<sequence length="87" mass="9680">MFIALSGFFSEPNTDDSLQYEKDVPQALEGAVLKAMGWSALWDIPEGEHELSHTQAVAIMEIVGSSFRNDLVYYLGLCQRLTALKKS</sequence>
<dbReference type="AlphaFoldDB" id="A0A423KJL3"/>
<dbReference type="Proteomes" id="UP000285349">
    <property type="component" value="Unassembled WGS sequence"/>
</dbReference>
<evidence type="ECO:0000313" key="2">
    <source>
        <dbReference type="Proteomes" id="UP000285349"/>
    </source>
</evidence>
<dbReference type="EMBL" id="MOBQ01000001">
    <property type="protein sequence ID" value="RON53405.1"/>
    <property type="molecule type" value="Genomic_DNA"/>
</dbReference>
<evidence type="ECO:0000313" key="1">
    <source>
        <dbReference type="EMBL" id="RON53405.1"/>
    </source>
</evidence>
<dbReference type="NCBIfam" id="NF040643">
    <property type="entry name" value="S6_alt_immun"/>
    <property type="match status" value="1"/>
</dbReference>
<reference evidence="1 2" key="1">
    <citation type="submission" date="2016-10" db="EMBL/GenBank/DDBJ databases">
        <title>Comparative genome analysis of multiple Pseudomonas spp. focuses on biocontrol and plant growth promoting traits.</title>
        <authorList>
            <person name="Tao X.-Y."/>
            <person name="Taylor C.G."/>
        </authorList>
    </citation>
    <scope>NUCLEOTIDE SEQUENCE [LARGE SCALE GENOMIC DNA]</scope>
    <source>
        <strain evidence="1 2">37A10</strain>
    </source>
</reference>
<accession>A0A423KJL3</accession>
<name>A0A423KJL3_9PSED</name>
<dbReference type="InterPro" id="IPR049810">
    <property type="entry name" value="S6_alt_immun-like"/>
</dbReference>
<dbReference type="OrthoDB" id="6937788at2"/>
<organism evidence="1 2">
    <name type="scientific">Pseudomonas frederiksbergensis</name>
    <dbReference type="NCBI Taxonomy" id="104087"/>
    <lineage>
        <taxon>Bacteria</taxon>
        <taxon>Pseudomonadati</taxon>
        <taxon>Pseudomonadota</taxon>
        <taxon>Gammaproteobacteria</taxon>
        <taxon>Pseudomonadales</taxon>
        <taxon>Pseudomonadaceae</taxon>
        <taxon>Pseudomonas</taxon>
    </lineage>
</organism>
<comment type="caution">
    <text evidence="1">The sequence shown here is derived from an EMBL/GenBank/DDBJ whole genome shotgun (WGS) entry which is preliminary data.</text>
</comment>
<proteinExistence type="predicted"/>
<protein>
    <submittedName>
        <fullName evidence="1">Uncharacterized protein</fullName>
    </submittedName>
</protein>
<gene>
    <name evidence="1" type="ORF">BK666_00100</name>
</gene>